<dbReference type="AlphaFoldDB" id="A0A915D9G3"/>
<accession>A0A915D9G3</accession>
<evidence type="ECO:0000256" key="1">
    <source>
        <dbReference type="SAM" id="Phobius"/>
    </source>
</evidence>
<dbReference type="Proteomes" id="UP000887574">
    <property type="component" value="Unplaced"/>
</dbReference>
<keyword evidence="1" id="KW-0812">Transmembrane</keyword>
<protein>
    <submittedName>
        <fullName evidence="3">Uncharacterized protein</fullName>
    </submittedName>
</protein>
<evidence type="ECO:0000313" key="3">
    <source>
        <dbReference type="WBParaSite" id="jg17524"/>
    </source>
</evidence>
<proteinExistence type="predicted"/>
<keyword evidence="1" id="KW-1133">Transmembrane helix</keyword>
<dbReference type="WBParaSite" id="jg17524">
    <property type="protein sequence ID" value="jg17524"/>
    <property type="gene ID" value="jg17524"/>
</dbReference>
<keyword evidence="2" id="KW-1185">Reference proteome</keyword>
<reference evidence="3" key="1">
    <citation type="submission" date="2022-11" db="UniProtKB">
        <authorList>
            <consortium name="WormBaseParasite"/>
        </authorList>
    </citation>
    <scope>IDENTIFICATION</scope>
</reference>
<evidence type="ECO:0000313" key="2">
    <source>
        <dbReference type="Proteomes" id="UP000887574"/>
    </source>
</evidence>
<organism evidence="2 3">
    <name type="scientific">Ditylenchus dipsaci</name>
    <dbReference type="NCBI Taxonomy" id="166011"/>
    <lineage>
        <taxon>Eukaryota</taxon>
        <taxon>Metazoa</taxon>
        <taxon>Ecdysozoa</taxon>
        <taxon>Nematoda</taxon>
        <taxon>Chromadorea</taxon>
        <taxon>Rhabditida</taxon>
        <taxon>Tylenchina</taxon>
        <taxon>Tylenchomorpha</taxon>
        <taxon>Sphaerularioidea</taxon>
        <taxon>Anguinidae</taxon>
        <taxon>Anguininae</taxon>
        <taxon>Ditylenchus</taxon>
    </lineage>
</organism>
<keyword evidence="1" id="KW-0472">Membrane</keyword>
<name>A0A915D9G3_9BILA</name>
<sequence>MLVEHLCKCKPVCCYCPSTCWTQPSIANLKVETVETAASTFAPGSDESFVDKIQSIGSIVSEFMNISPDKIVEKPVIVLALVAVSCGAIVGMIMNPALIGKLWPVVSMCTKVVASLIVELKHDWSPQQKQAVLAITAE</sequence>
<feature type="transmembrane region" description="Helical" evidence="1">
    <location>
        <begin position="76"/>
        <end position="96"/>
    </location>
</feature>